<dbReference type="EMBL" id="CM018047">
    <property type="protein sequence ID" value="KAA8524535.1"/>
    <property type="molecule type" value="Genomic_DNA"/>
</dbReference>
<evidence type="ECO:0000256" key="1">
    <source>
        <dbReference type="SAM" id="SignalP"/>
    </source>
</evidence>
<proteinExistence type="predicted"/>
<evidence type="ECO:0000313" key="4">
    <source>
        <dbReference type="Proteomes" id="UP000325577"/>
    </source>
</evidence>
<evidence type="ECO:0000259" key="2">
    <source>
        <dbReference type="Pfam" id="PF06955"/>
    </source>
</evidence>
<reference evidence="3 4" key="1">
    <citation type="submission" date="2019-09" db="EMBL/GenBank/DDBJ databases">
        <title>A chromosome-level genome assembly of the Chinese tupelo Nyssa sinensis.</title>
        <authorList>
            <person name="Yang X."/>
            <person name="Kang M."/>
            <person name="Yang Y."/>
            <person name="Xiong H."/>
            <person name="Wang M."/>
            <person name="Zhang Z."/>
            <person name="Wang Z."/>
            <person name="Wu H."/>
            <person name="Ma T."/>
            <person name="Liu J."/>
            <person name="Xi Z."/>
        </authorList>
    </citation>
    <scope>NUCLEOTIDE SEQUENCE [LARGE SCALE GENOMIC DNA]</scope>
    <source>
        <strain evidence="3">J267</strain>
        <tissue evidence="3">Leaf</tissue>
    </source>
</reference>
<evidence type="ECO:0000313" key="3">
    <source>
        <dbReference type="EMBL" id="KAA8524535.1"/>
    </source>
</evidence>
<gene>
    <name evidence="3" type="ORF">F0562_010958</name>
</gene>
<feature type="chain" id="PRO_5023938884" description="Xyloglucan endo-transglycosylase C-terminal domain-containing protein" evidence="1">
    <location>
        <begin position="32"/>
        <end position="177"/>
    </location>
</feature>
<dbReference type="InterPro" id="IPR013320">
    <property type="entry name" value="ConA-like_dom_sf"/>
</dbReference>
<dbReference type="AlphaFoldDB" id="A0A5J5A0C5"/>
<dbReference type="GO" id="GO:0016762">
    <property type="term" value="F:xyloglucan:xyloglucosyl transferase activity"/>
    <property type="evidence" value="ECO:0007669"/>
    <property type="project" value="InterPro"/>
</dbReference>
<dbReference type="InterPro" id="IPR010713">
    <property type="entry name" value="XET_C"/>
</dbReference>
<protein>
    <recommendedName>
        <fullName evidence="2">Xyloglucan endo-transglycosylase C-terminal domain-containing protein</fullName>
    </recommendedName>
</protein>
<dbReference type="GO" id="GO:0044042">
    <property type="term" value="P:glucan metabolic process"/>
    <property type="evidence" value="ECO:0007669"/>
    <property type="project" value="InterPro"/>
</dbReference>
<dbReference type="GO" id="GO:0048046">
    <property type="term" value="C:apoplast"/>
    <property type="evidence" value="ECO:0007669"/>
    <property type="project" value="InterPro"/>
</dbReference>
<dbReference type="Pfam" id="PF06955">
    <property type="entry name" value="XET_C"/>
    <property type="match status" value="1"/>
</dbReference>
<dbReference type="SUPFAM" id="SSF49899">
    <property type="entry name" value="Concanavalin A-like lectins/glucanases"/>
    <property type="match status" value="1"/>
</dbReference>
<dbReference type="Proteomes" id="UP000325577">
    <property type="component" value="Linkage Group LG4"/>
</dbReference>
<sequence>MACSRCLPFSMGCLFLLALSVGIAMVGLVSSSSFDELFQPGWAMDHFIYEGELLKMKLDNYSVAADDNARRCSSSGEKRYWWDEPTMSALNLHQSHQLLWVRANHMIYDYCTDTASVTGTLTGTSKRLNNEQSGAMLTQPKEKLGMVDPETSNEEWRVQSSRGTGFEYLGMVGRVHC</sequence>
<feature type="domain" description="Xyloglucan endo-transglycosylase C-terminal" evidence="2">
    <location>
        <begin position="78"/>
        <end position="115"/>
    </location>
</feature>
<keyword evidence="1" id="KW-0732">Signal</keyword>
<feature type="signal peptide" evidence="1">
    <location>
        <begin position="1"/>
        <end position="31"/>
    </location>
</feature>
<organism evidence="3 4">
    <name type="scientific">Nyssa sinensis</name>
    <dbReference type="NCBI Taxonomy" id="561372"/>
    <lineage>
        <taxon>Eukaryota</taxon>
        <taxon>Viridiplantae</taxon>
        <taxon>Streptophyta</taxon>
        <taxon>Embryophyta</taxon>
        <taxon>Tracheophyta</taxon>
        <taxon>Spermatophyta</taxon>
        <taxon>Magnoliopsida</taxon>
        <taxon>eudicotyledons</taxon>
        <taxon>Gunneridae</taxon>
        <taxon>Pentapetalae</taxon>
        <taxon>asterids</taxon>
        <taxon>Cornales</taxon>
        <taxon>Nyssaceae</taxon>
        <taxon>Nyssa</taxon>
    </lineage>
</organism>
<keyword evidence="4" id="KW-1185">Reference proteome</keyword>
<dbReference type="OrthoDB" id="4781at2759"/>
<name>A0A5J5A0C5_9ASTE</name>
<dbReference type="Gene3D" id="2.60.120.200">
    <property type="match status" value="1"/>
</dbReference>
<accession>A0A5J5A0C5</accession>